<sequence>MNRFFYFLVTIVLGEAILSEMTKEQRIQLYPSPFRWIKNKILSLGEKNNE</sequence>
<evidence type="ECO:0000313" key="1">
    <source>
        <dbReference type="EMBL" id="KKN50430.1"/>
    </source>
</evidence>
<dbReference type="AlphaFoldDB" id="A0A0F9R1E5"/>
<comment type="caution">
    <text evidence="1">The sequence shown here is derived from an EMBL/GenBank/DDBJ whole genome shotgun (WGS) entry which is preliminary data.</text>
</comment>
<reference evidence="1" key="1">
    <citation type="journal article" date="2015" name="Nature">
        <title>Complex archaea that bridge the gap between prokaryotes and eukaryotes.</title>
        <authorList>
            <person name="Spang A."/>
            <person name="Saw J.H."/>
            <person name="Jorgensen S.L."/>
            <person name="Zaremba-Niedzwiedzka K."/>
            <person name="Martijn J."/>
            <person name="Lind A.E."/>
            <person name="van Eijk R."/>
            <person name="Schleper C."/>
            <person name="Guy L."/>
            <person name="Ettema T.J."/>
        </authorList>
    </citation>
    <scope>NUCLEOTIDE SEQUENCE</scope>
</reference>
<name>A0A0F9R1E5_9ZZZZ</name>
<dbReference type="EMBL" id="LAZR01001113">
    <property type="protein sequence ID" value="KKN50430.1"/>
    <property type="molecule type" value="Genomic_DNA"/>
</dbReference>
<gene>
    <name evidence="1" type="ORF">LCGC14_0632600</name>
</gene>
<organism evidence="1">
    <name type="scientific">marine sediment metagenome</name>
    <dbReference type="NCBI Taxonomy" id="412755"/>
    <lineage>
        <taxon>unclassified sequences</taxon>
        <taxon>metagenomes</taxon>
        <taxon>ecological metagenomes</taxon>
    </lineage>
</organism>
<proteinExistence type="predicted"/>
<protein>
    <submittedName>
        <fullName evidence="1">Uncharacterized protein</fullName>
    </submittedName>
</protein>
<accession>A0A0F9R1E5</accession>